<evidence type="ECO:0000259" key="11">
    <source>
        <dbReference type="PROSITE" id="PS50089"/>
    </source>
</evidence>
<keyword evidence="6" id="KW-0862">Zinc</keyword>
<dbReference type="GO" id="GO:0008270">
    <property type="term" value="F:zinc ion binding"/>
    <property type="evidence" value="ECO:0007669"/>
    <property type="project" value="UniProtKB-KW"/>
</dbReference>
<dbReference type="GO" id="GO:0000724">
    <property type="term" value="P:double-strand break repair via homologous recombination"/>
    <property type="evidence" value="ECO:0007669"/>
    <property type="project" value="TreeGrafter"/>
</dbReference>
<comment type="caution">
    <text evidence="12">The sequence shown here is derived from an EMBL/GenBank/DDBJ whole genome shotgun (WGS) entry which is preliminary data.</text>
</comment>
<evidence type="ECO:0000313" key="12">
    <source>
        <dbReference type="EMBL" id="KAF3571074.1"/>
    </source>
</evidence>
<feature type="domain" description="RING-type" evidence="11">
    <location>
        <begin position="162"/>
        <end position="200"/>
    </location>
</feature>
<dbReference type="GO" id="GO:0045944">
    <property type="term" value="P:positive regulation of transcription by RNA polymerase II"/>
    <property type="evidence" value="ECO:0007669"/>
    <property type="project" value="TreeGrafter"/>
</dbReference>
<evidence type="ECO:0000256" key="9">
    <source>
        <dbReference type="PROSITE-ProRule" id="PRU00175"/>
    </source>
</evidence>
<keyword evidence="2" id="KW-0479">Metal-binding</keyword>
<dbReference type="PANTHER" id="PTHR13763:SF9">
    <property type="entry name" value="BRCA1-ASSOCIATED RING DOMAIN PROTEIN 1"/>
    <property type="match status" value="1"/>
</dbReference>
<dbReference type="FunFam" id="3.30.40.10:FF:000352">
    <property type="entry name" value="Breast cancer associated RING 1"/>
    <property type="match status" value="2"/>
</dbReference>
<dbReference type="GO" id="GO:0004842">
    <property type="term" value="F:ubiquitin-protein transferase activity"/>
    <property type="evidence" value="ECO:0007669"/>
    <property type="project" value="TreeGrafter"/>
</dbReference>
<evidence type="ECO:0000256" key="7">
    <source>
        <dbReference type="ARBA" id="ARBA00023204"/>
    </source>
</evidence>
<keyword evidence="5 9" id="KW-0863">Zinc-finger</keyword>
<dbReference type="InterPro" id="IPR031099">
    <property type="entry name" value="BRCA1-associated"/>
</dbReference>
<evidence type="ECO:0000256" key="8">
    <source>
        <dbReference type="ARBA" id="ARBA00023242"/>
    </source>
</evidence>
<protein>
    <recommendedName>
        <fullName evidence="11">RING-type domain-containing protein</fullName>
    </recommendedName>
</protein>
<dbReference type="GO" id="GO:0005634">
    <property type="term" value="C:nucleus"/>
    <property type="evidence" value="ECO:0007669"/>
    <property type="project" value="UniProtKB-SubCell"/>
</dbReference>
<evidence type="ECO:0000256" key="6">
    <source>
        <dbReference type="ARBA" id="ARBA00022833"/>
    </source>
</evidence>
<dbReference type="PROSITE" id="PS50089">
    <property type="entry name" value="ZF_RING_2"/>
    <property type="match status" value="2"/>
</dbReference>
<keyword evidence="8" id="KW-0539">Nucleus</keyword>
<comment type="subcellular location">
    <subcellularLocation>
        <location evidence="1">Nucleus</location>
    </subcellularLocation>
</comment>
<organism evidence="12 13">
    <name type="scientific">Brassica cretica</name>
    <name type="common">Mustard</name>
    <dbReference type="NCBI Taxonomy" id="69181"/>
    <lineage>
        <taxon>Eukaryota</taxon>
        <taxon>Viridiplantae</taxon>
        <taxon>Streptophyta</taxon>
        <taxon>Embryophyta</taxon>
        <taxon>Tracheophyta</taxon>
        <taxon>Spermatophyta</taxon>
        <taxon>Magnoliopsida</taxon>
        <taxon>eudicotyledons</taxon>
        <taxon>Gunneridae</taxon>
        <taxon>Pentapetalae</taxon>
        <taxon>rosids</taxon>
        <taxon>malvids</taxon>
        <taxon>Brassicales</taxon>
        <taxon>Brassicaceae</taxon>
        <taxon>Brassiceae</taxon>
        <taxon>Brassica</taxon>
    </lineage>
</organism>
<evidence type="ECO:0000256" key="4">
    <source>
        <dbReference type="ARBA" id="ARBA00022763"/>
    </source>
</evidence>
<evidence type="ECO:0000313" key="13">
    <source>
        <dbReference type="Proteomes" id="UP000712600"/>
    </source>
</evidence>
<keyword evidence="3" id="KW-0677">Repeat</keyword>
<evidence type="ECO:0000256" key="3">
    <source>
        <dbReference type="ARBA" id="ARBA00022737"/>
    </source>
</evidence>
<feature type="domain" description="RING-type" evidence="11">
    <location>
        <begin position="25"/>
        <end position="63"/>
    </location>
</feature>
<dbReference type="InterPro" id="IPR001841">
    <property type="entry name" value="Znf_RING"/>
</dbReference>
<feature type="region of interest" description="Disordered" evidence="10">
    <location>
        <begin position="236"/>
        <end position="315"/>
    </location>
</feature>
<dbReference type="AlphaFoldDB" id="A0A8S9RDP8"/>
<evidence type="ECO:0000256" key="2">
    <source>
        <dbReference type="ARBA" id="ARBA00022723"/>
    </source>
</evidence>
<dbReference type="Proteomes" id="UP000712600">
    <property type="component" value="Unassembled WGS sequence"/>
</dbReference>
<keyword evidence="4" id="KW-0227">DNA damage</keyword>
<proteinExistence type="predicted"/>
<dbReference type="InterPro" id="IPR017907">
    <property type="entry name" value="Znf_RING_CS"/>
</dbReference>
<dbReference type="PANTHER" id="PTHR13763">
    <property type="entry name" value="BREAST CANCER TYPE 1 SUSCEPTIBILITY PROTEIN BRCA1"/>
    <property type="match status" value="1"/>
</dbReference>
<dbReference type="EMBL" id="QGKX02000095">
    <property type="protein sequence ID" value="KAF3571074.1"/>
    <property type="molecule type" value="Genomic_DNA"/>
</dbReference>
<dbReference type="InterPro" id="IPR013083">
    <property type="entry name" value="Znf_RING/FYVE/PHD"/>
</dbReference>
<name>A0A8S9RDP8_BRACR</name>
<gene>
    <name evidence="12" type="ORF">F2Q69_00063850</name>
</gene>
<evidence type="ECO:0000256" key="5">
    <source>
        <dbReference type="ARBA" id="ARBA00022771"/>
    </source>
</evidence>
<dbReference type="Gene3D" id="3.30.40.10">
    <property type="entry name" value="Zinc/RING finger domain, C3HC4 (zinc finger)"/>
    <property type="match status" value="2"/>
</dbReference>
<dbReference type="SUPFAM" id="SSF57850">
    <property type="entry name" value="RING/U-box"/>
    <property type="match status" value="2"/>
</dbReference>
<keyword evidence="7" id="KW-0234">DNA repair</keyword>
<dbReference type="PROSITE" id="PS00518">
    <property type="entry name" value="ZF_RING_1"/>
    <property type="match status" value="2"/>
</dbReference>
<dbReference type="SMART" id="SM00184">
    <property type="entry name" value="RING"/>
    <property type="match status" value="2"/>
</dbReference>
<reference evidence="12" key="1">
    <citation type="submission" date="2019-12" db="EMBL/GenBank/DDBJ databases">
        <title>Genome sequencing and annotation of Brassica cretica.</title>
        <authorList>
            <person name="Studholme D.J."/>
            <person name="Sarris P."/>
        </authorList>
    </citation>
    <scope>NUCLEOTIDE SEQUENCE</scope>
    <source>
        <strain evidence="12">PFS-109/04</strain>
        <tissue evidence="12">Leaf</tissue>
    </source>
</reference>
<evidence type="ECO:0000256" key="1">
    <source>
        <dbReference type="ARBA" id="ARBA00004123"/>
    </source>
</evidence>
<feature type="region of interest" description="Disordered" evidence="10">
    <location>
        <begin position="100"/>
        <end position="130"/>
    </location>
</feature>
<accession>A0A8S9RDP8</accession>
<evidence type="ECO:0000256" key="10">
    <source>
        <dbReference type="SAM" id="MobiDB-lite"/>
    </source>
</evidence>
<sequence length="331" mass="36187">MANFTNMLMNPWVLHLQKLGLELKCPLCLKLLNQPVLLPCDHVFCDSCIHESSQVESGCPVCKSKHPKKARRNLHFMESVISIYKSLNAAVGVHLPQLQIRNGSNRPQDGGSEDSEMIDKDVIKGNGGGSDSSSLDVMANFTNMLMNPWVLHLQKLGLELKCPLCLKLLNQPVLLPCDHVFCESCIHESSQVESGCPVCKSKHPKKARRNLHFMESVISIYESLNAAVGVHLPQLQIRNGSNGPRDGGSEDSEMIDKDVIKGNGGGSDSSSLGGTVGGYWGNHSKGVDSGGSVSSFKGIPNTTSKYREDKSVNWHSTPFEARLEKALKRDK</sequence>
<dbReference type="Pfam" id="PF13923">
    <property type="entry name" value="zf-C3HC4_2"/>
    <property type="match status" value="2"/>
</dbReference>